<protein>
    <submittedName>
        <fullName evidence="1">Uncharacterized protein</fullName>
    </submittedName>
</protein>
<accession>A0A2T5ISA8</accession>
<dbReference type="RefSeq" id="WP_107867079.1">
    <property type="nucleotide sequence ID" value="NZ_QAON01000036.1"/>
</dbReference>
<proteinExistence type="predicted"/>
<evidence type="ECO:0000313" key="2">
    <source>
        <dbReference type="Proteomes" id="UP000244223"/>
    </source>
</evidence>
<dbReference type="Proteomes" id="UP000244223">
    <property type="component" value="Unassembled WGS sequence"/>
</dbReference>
<dbReference type="EMBL" id="QAON01000036">
    <property type="protein sequence ID" value="PTQ86700.1"/>
    <property type="molecule type" value="Genomic_DNA"/>
</dbReference>
<keyword evidence="2" id="KW-1185">Reference proteome</keyword>
<dbReference type="AlphaFoldDB" id="A0A2T5ISA8"/>
<organism evidence="1 2">
    <name type="scientific">Agitococcus lubricus</name>
    <dbReference type="NCBI Taxonomy" id="1077255"/>
    <lineage>
        <taxon>Bacteria</taxon>
        <taxon>Pseudomonadati</taxon>
        <taxon>Pseudomonadota</taxon>
        <taxon>Gammaproteobacteria</taxon>
        <taxon>Moraxellales</taxon>
        <taxon>Moraxellaceae</taxon>
        <taxon>Agitococcus</taxon>
    </lineage>
</organism>
<reference evidence="1 2" key="1">
    <citation type="submission" date="2018-04" db="EMBL/GenBank/DDBJ databases">
        <title>Genomic Encyclopedia of Archaeal and Bacterial Type Strains, Phase II (KMG-II): from individual species to whole genera.</title>
        <authorList>
            <person name="Goeker M."/>
        </authorList>
    </citation>
    <scope>NUCLEOTIDE SEQUENCE [LARGE SCALE GENOMIC DNA]</scope>
    <source>
        <strain evidence="1 2">DSM 5822</strain>
    </source>
</reference>
<sequence length="61" mass="7395">MAEYIGSELYNSIKTNTKEQLLNKKRYIEMSIEYWEDRSNSKHLRFFNDALVHLNERVSKL</sequence>
<name>A0A2T5ISA8_9GAMM</name>
<comment type="caution">
    <text evidence="1">The sequence shown here is derived from an EMBL/GenBank/DDBJ whole genome shotgun (WGS) entry which is preliminary data.</text>
</comment>
<gene>
    <name evidence="1" type="ORF">C8N29_13613</name>
</gene>
<evidence type="ECO:0000313" key="1">
    <source>
        <dbReference type="EMBL" id="PTQ86700.1"/>
    </source>
</evidence>